<accession>A0A0K0EKL0</accession>
<evidence type="ECO:0000313" key="2">
    <source>
        <dbReference type="WBParaSite" id="SSTP_0001000300.1"/>
    </source>
</evidence>
<organism evidence="2">
    <name type="scientific">Strongyloides stercoralis</name>
    <name type="common">Threadworm</name>
    <dbReference type="NCBI Taxonomy" id="6248"/>
    <lineage>
        <taxon>Eukaryota</taxon>
        <taxon>Metazoa</taxon>
        <taxon>Ecdysozoa</taxon>
        <taxon>Nematoda</taxon>
        <taxon>Chromadorea</taxon>
        <taxon>Rhabditida</taxon>
        <taxon>Tylenchina</taxon>
        <taxon>Panagrolaimomorpha</taxon>
        <taxon>Strongyloidoidea</taxon>
        <taxon>Strongyloididae</taxon>
        <taxon>Strongyloides</taxon>
    </lineage>
</organism>
<proteinExistence type="predicted"/>
<dbReference type="Proteomes" id="UP000035681">
    <property type="component" value="Unplaced"/>
</dbReference>
<dbReference type="AlphaFoldDB" id="A0A0K0EKL0"/>
<protein>
    <submittedName>
        <fullName evidence="2">Transmembrane protein</fullName>
    </submittedName>
</protein>
<dbReference type="WBParaSite" id="SSTP_0001000300.1">
    <property type="protein sequence ID" value="SSTP_0001000300.1"/>
    <property type="gene ID" value="SSTP_0001000300"/>
</dbReference>
<reference evidence="2" key="1">
    <citation type="submission" date="2015-08" db="UniProtKB">
        <authorList>
            <consortium name="WormBaseParasite"/>
        </authorList>
    </citation>
    <scope>IDENTIFICATION</scope>
</reference>
<dbReference type="WBParaSite" id="TCONS_00007253.p1">
    <property type="protein sequence ID" value="TCONS_00007253.p1"/>
    <property type="gene ID" value="XLOC_005293"/>
</dbReference>
<name>A0A0K0EKL0_STRER</name>
<keyword evidence="1" id="KW-1185">Reference proteome</keyword>
<evidence type="ECO:0000313" key="1">
    <source>
        <dbReference type="Proteomes" id="UP000035681"/>
    </source>
</evidence>
<sequence length="159" mass="17837">MDAIVLVSNLLNFTLQFTLLAVLFSPLVLAVVTNENFSKKCLSLGNMFWIGKNEKYKVEDPRISLSERMAALNHVDLDYFNAADRTLDSTICSLNNSRRSHRSVSISSSNNVVLNGENISDGEKSDLEVSSRFDAFDTPPSAFRYNVRKARRLGQISKK</sequence>